<organism evidence="3 4">
    <name type="scientific">Cotesia typhae</name>
    <dbReference type="NCBI Taxonomy" id="2053667"/>
    <lineage>
        <taxon>Eukaryota</taxon>
        <taxon>Metazoa</taxon>
        <taxon>Ecdysozoa</taxon>
        <taxon>Arthropoda</taxon>
        <taxon>Hexapoda</taxon>
        <taxon>Insecta</taxon>
        <taxon>Pterygota</taxon>
        <taxon>Neoptera</taxon>
        <taxon>Endopterygota</taxon>
        <taxon>Hymenoptera</taxon>
        <taxon>Apocrita</taxon>
        <taxon>Ichneumonoidea</taxon>
        <taxon>Braconidae</taxon>
        <taxon>Microgastrinae</taxon>
        <taxon>Cotesia</taxon>
    </lineage>
</organism>
<dbReference type="GO" id="GO:0001786">
    <property type="term" value="F:phosphatidylserine binding"/>
    <property type="evidence" value="ECO:0007669"/>
    <property type="project" value="TreeGrafter"/>
</dbReference>
<dbReference type="PANTHER" id="PTHR10024">
    <property type="entry name" value="SYNAPTOTAGMIN"/>
    <property type="match status" value="1"/>
</dbReference>
<keyword evidence="4" id="KW-1185">Reference proteome</keyword>
<evidence type="ECO:0000259" key="2">
    <source>
        <dbReference type="PROSITE" id="PS50004"/>
    </source>
</evidence>
<dbReference type="GO" id="GO:0031045">
    <property type="term" value="C:dense core granule"/>
    <property type="evidence" value="ECO:0007669"/>
    <property type="project" value="TreeGrafter"/>
</dbReference>
<reference evidence="3" key="1">
    <citation type="submission" date="2020-03" db="EMBL/GenBank/DDBJ databases">
        <authorList>
            <person name="Chebbi M.A."/>
            <person name="Drezen J.M."/>
        </authorList>
    </citation>
    <scope>NUCLEOTIDE SEQUENCE</scope>
    <source>
        <tissue evidence="3">Whole body</tissue>
    </source>
</reference>
<dbReference type="FunFam" id="2.60.40.150:FF:000016">
    <property type="entry name" value="Synaptotagmin 1"/>
    <property type="match status" value="1"/>
</dbReference>
<dbReference type="CDD" id="cd21342">
    <property type="entry name" value="Syt1_2_N"/>
    <property type="match status" value="1"/>
</dbReference>
<proteinExistence type="predicted"/>
<evidence type="ECO:0000256" key="1">
    <source>
        <dbReference type="SAM" id="Phobius"/>
    </source>
</evidence>
<comment type="caution">
    <text evidence="3">The sequence shown here is derived from an EMBL/GenBank/DDBJ whole genome shotgun (WGS) entry which is preliminary data.</text>
</comment>
<dbReference type="PROSITE" id="PS50004">
    <property type="entry name" value="C2"/>
    <property type="match status" value="1"/>
</dbReference>
<gene>
    <name evidence="3" type="ORF">G9C98_007060</name>
</gene>
<accession>A0A8J5QZA9</accession>
<dbReference type="EMBL" id="JAAOIC020000006">
    <property type="protein sequence ID" value="KAG8041756.1"/>
    <property type="molecule type" value="Genomic_DNA"/>
</dbReference>
<keyword evidence="1" id="KW-0472">Membrane</keyword>
<feature type="domain" description="C2" evidence="2">
    <location>
        <begin position="151"/>
        <end position="271"/>
    </location>
</feature>
<dbReference type="GO" id="GO:0005544">
    <property type="term" value="F:calcium-dependent phospholipid binding"/>
    <property type="evidence" value="ECO:0007669"/>
    <property type="project" value="TreeGrafter"/>
</dbReference>
<evidence type="ECO:0000313" key="4">
    <source>
        <dbReference type="Proteomes" id="UP000729913"/>
    </source>
</evidence>
<dbReference type="GO" id="GO:0048488">
    <property type="term" value="P:synaptic vesicle endocytosis"/>
    <property type="evidence" value="ECO:0007669"/>
    <property type="project" value="TreeGrafter"/>
</dbReference>
<dbReference type="Proteomes" id="UP000729913">
    <property type="component" value="Unassembled WGS sequence"/>
</dbReference>
<dbReference type="PANTHER" id="PTHR10024:SF227">
    <property type="entry name" value="SYNAPTOTAGMIN 1"/>
    <property type="match status" value="1"/>
</dbReference>
<dbReference type="InterPro" id="IPR000008">
    <property type="entry name" value="C2_dom"/>
</dbReference>
<dbReference type="GO" id="GO:0030424">
    <property type="term" value="C:axon"/>
    <property type="evidence" value="ECO:0007669"/>
    <property type="project" value="TreeGrafter"/>
</dbReference>
<dbReference type="CDD" id="cd08385">
    <property type="entry name" value="C2A_Synaptotagmin-1-5-6-9-10"/>
    <property type="match status" value="1"/>
</dbReference>
<name>A0A8J5QZA9_9HYME</name>
<keyword evidence="1" id="KW-1133">Transmembrane helix</keyword>
<dbReference type="GO" id="GO:0048791">
    <property type="term" value="P:calcium ion-regulated exocytosis of neurotransmitter"/>
    <property type="evidence" value="ECO:0007669"/>
    <property type="project" value="TreeGrafter"/>
</dbReference>
<dbReference type="GO" id="GO:0005886">
    <property type="term" value="C:plasma membrane"/>
    <property type="evidence" value="ECO:0007669"/>
    <property type="project" value="TreeGrafter"/>
</dbReference>
<dbReference type="GO" id="GO:0005509">
    <property type="term" value="F:calcium ion binding"/>
    <property type="evidence" value="ECO:0007669"/>
    <property type="project" value="TreeGrafter"/>
</dbReference>
<dbReference type="GO" id="GO:0000149">
    <property type="term" value="F:SNARE binding"/>
    <property type="evidence" value="ECO:0007669"/>
    <property type="project" value="TreeGrafter"/>
</dbReference>
<evidence type="ECO:0000313" key="3">
    <source>
        <dbReference type="EMBL" id="KAG8041756.1"/>
    </source>
</evidence>
<dbReference type="AlphaFoldDB" id="A0A8J5QZA9"/>
<dbReference type="Pfam" id="PF00168">
    <property type="entry name" value="C2"/>
    <property type="match status" value="2"/>
</dbReference>
<dbReference type="GO" id="GO:0030276">
    <property type="term" value="F:clathrin binding"/>
    <property type="evidence" value="ECO:0007669"/>
    <property type="project" value="TreeGrafter"/>
</dbReference>
<reference evidence="3" key="2">
    <citation type="submission" date="2021-04" db="EMBL/GenBank/DDBJ databases">
        <title>Genome-wide patterns of bracovirus chromosomal integration into multiple host tissues during parasitism.</title>
        <authorList>
            <person name="Chebbi M.A.C."/>
        </authorList>
    </citation>
    <scope>NUCLEOTIDE SEQUENCE</scope>
    <source>
        <tissue evidence="3">Whole body</tissue>
    </source>
</reference>
<feature type="transmembrane region" description="Helical" evidence="1">
    <location>
        <begin position="69"/>
        <end position="90"/>
    </location>
</feature>
<protein>
    <recommendedName>
        <fullName evidence="2">C2 domain-containing protein</fullName>
    </recommendedName>
</protein>
<sequence>MPPSSKESANVAESLAAEAPINTQNPALAMPSTTLRIVASSEEFMTAKIETKIENVGKEITAATGIPTWGLVAILIAVGAIVLGVCFCCIRRCFRKRRSKDGKKGLKGAVDLKGVQLLGGTYKDKVQPDMEELTDNAEEPDEAESKQSEVKLGRLQYKLEYDFNSNSLAVTVIRAEDLPALDMGGTSDPYVKVYLLPDKKKKFETKVHRKTLSPEFNETFTFKSVPYADAMNKTLVFAIFDFDRFSKHDQIGEVKVPLCQIDLAQTIEEWRELQSVEGEGGQKVNLVVTVVDYDRIGTSEPIGKCILGYNASGTELRHWSDMLASPRRPIAQWHTLKDPEDGDKKD</sequence>
<dbReference type="SMART" id="SM00239">
    <property type="entry name" value="C2"/>
    <property type="match status" value="1"/>
</dbReference>
<dbReference type="GO" id="GO:0030672">
    <property type="term" value="C:synaptic vesicle membrane"/>
    <property type="evidence" value="ECO:0007669"/>
    <property type="project" value="TreeGrafter"/>
</dbReference>
<dbReference type="OrthoDB" id="67700at2759"/>
<keyword evidence="1" id="KW-0812">Transmembrane</keyword>